<proteinExistence type="predicted"/>
<name>A0A1D6F206_MAIZE</name>
<protein>
    <submittedName>
        <fullName evidence="1">Uncharacterized protein</fullName>
    </submittedName>
</protein>
<reference evidence="1" key="1">
    <citation type="submission" date="2015-12" db="EMBL/GenBank/DDBJ databases">
        <title>Update maize B73 reference genome by single molecule sequencing technologies.</title>
        <authorList>
            <consortium name="Maize Genome Sequencing Project"/>
            <person name="Ware D."/>
        </authorList>
    </citation>
    <scope>NUCLEOTIDE SEQUENCE [LARGE SCALE GENOMIC DNA]</scope>
    <source>
        <tissue evidence="1">Seedling</tissue>
    </source>
</reference>
<gene>
    <name evidence="1" type="ORF">ZEAMMB73_Zm00001d006910</name>
</gene>
<organism evidence="1">
    <name type="scientific">Zea mays</name>
    <name type="common">Maize</name>
    <dbReference type="NCBI Taxonomy" id="4577"/>
    <lineage>
        <taxon>Eukaryota</taxon>
        <taxon>Viridiplantae</taxon>
        <taxon>Streptophyta</taxon>
        <taxon>Embryophyta</taxon>
        <taxon>Tracheophyta</taxon>
        <taxon>Spermatophyta</taxon>
        <taxon>Magnoliopsida</taxon>
        <taxon>Liliopsida</taxon>
        <taxon>Poales</taxon>
        <taxon>Poaceae</taxon>
        <taxon>PACMAD clade</taxon>
        <taxon>Panicoideae</taxon>
        <taxon>Andropogonodae</taxon>
        <taxon>Andropogoneae</taxon>
        <taxon>Tripsacinae</taxon>
        <taxon>Zea</taxon>
    </lineage>
</organism>
<dbReference type="EMBL" id="CM007648">
    <property type="protein sequence ID" value="ONM25469.1"/>
    <property type="molecule type" value="Genomic_DNA"/>
</dbReference>
<sequence>MTTFWPWRPDLPRFTAQLWALLFLLYVPLLICAAVGGEIRWI</sequence>
<accession>A0A1D6F206</accession>
<dbReference type="AlphaFoldDB" id="A0A1D6F206"/>
<evidence type="ECO:0000313" key="1">
    <source>
        <dbReference type="EMBL" id="ONM25469.1"/>
    </source>
</evidence>